<sequence length="2651" mass="301225">MDKGSLSVAAEHHEDEFTKMILTWSLDHILDEDVYKNKVEKIPLTFESKEHYFGSFVYPLLEETRSELASSMEIMNKAPFADILSFNESKSGENMLYDVTVGCWKNQFSARGRDDYYMLLGDLLLLVDRLPESVSDLKRVGRTWALSLVKSNEDDLTSLQFKVKASQPIDFQDGMFAVFLMNIASQRRIWNSLHMRRNLRIIKEILYSDSKVEKKCGICSLGYDSMVSQKLDPHLLLKLNESQRTAVMAVLCKTECCHISSVAQISGPPGTGKTMTHRTLTCGPTNVAIVELASRVLNLVRESFKTATASGDYFCSVGDLVLFGKREILKVSIDIEEIYLEHRIERLAECLGPVTGWKDCIRSMIVLLENCVYEYYNFLENEFLKDKQLRNENEALWNICCFKKTLVSEELEDVFNSKPLQDDVIMSCLSLLKTLQISLEGLALPCFSNKYAIKQFCFERACVIFCTTSSSYKLHAVNMEPFNILVIDEAAQLKEAESTIPLQLPGMKHAILIGDERQLPAMVKSNVCIKSGFGRSLFERLSSLGPMFGSYSFINVVGGREELDDDGKSRRNMVEVAIVIKIVKFLYRAWQDSKMKLSIGVISPYAAQVISIQEKLAHKYEKLDGFSVKVRSIDGFQGGEDIIILSTVRTNSHGSIGFISCPQRTNVALTRARHCLWILGNEKTLTSSESIWKELVFDARNRHCFFDADADECLKMIIIAAMKELEQLDDLVNGNSVLFKHAKWKVLFSDDFRRSFAKLTSSRLKKQVLNLLLKLSSGWRPKNRSTDFCCKSSSQILKQFKVEGFYVICTNDIIKEDSYVQVLKVWDVLALDEIPKLTKRLESIFSAYTDAYISRCTEKCLEGTLEVSKTWPTSQEIIRFRYLSECENESKGNVNPGDARIFVENSKVSESLLLMKFYSFSREVVSHLLFGKEADLPMQVTDEQMDIILSPKSSFIIGRSGTGKTTVLTMKLFQCEQKFRIASDGIYEGGNNRFRDDKVLHQLFVTISPKLCYAVKQNVSHLTRCAKYFSCSLLSVFNCIVLTSRADVIDSVSSDVNSSAEINHNDMNVITSEVNDVPDTFTNIPVRNYPLVITFQKFLMMLDGTLSNSFFERFLEAREGYHGNRISSRSVALQTFIRLREVTFDRFCSLYWPRFNSSLTKKLDPSRVFTEIISHIKGGIQAGECSKGKLGYEGYCLLAENRSSTLTREKRETVYIIYETYEKMKTERGEFDLGDLVNDIHHRLEIGNYAGDKMDLVYIDEVQDLSMRQISLFKYICQNVDEGFIFAGDTAQTIARGIDFRFQDIRSLFYKDFLSTRTSGKKDKGFVSEIFQLKQNFRTHAAVLDLAQSVIDIIYHYFIHSIDKLEPEISLISGEAPVLLESGSDENAIVTIFGDTGTRGKIAGFGADQVILVRDDGAKTEICEYVGKNALVLTILECKGLEFHDVLLYNFFGTSPLKDQWRVIYGYMKKHNLLNEKLPHSFPAFSEARHSVLCSELKQLYVAITRTRQRLWICENKEELSKPMFNYWKMKGLVQVRELDDSVAQSMRVASTPQEWLDRGKKFFYENNFVMSTLCFEKAGDTMWEKLAKASSLIASADQMRGTNHEAFVSYAREAADMFESIGKLESAASCYCDLGDYERAGNLYLYKCGKIDAAAECFTLSGCYREAAEAYAKGDQFANCLSVCKKGKLFHEGEIRQIEEFLENCALYYHEHKDPKTMMKFVTAFCSMESKRVFLRSLGCLDDLLSLEEDLGHFFEAAQLARSCGDILKEADLLEKAGQFKNATVLLLWYVFISSLWENGNRGWPLKRFVEKEGLCNRVKSLAKLDSGIFYNFVCNELNVLSDQRSSLTELKNDLDISQEHKSFRGEVLSIRKILDAHFHLSSSKYEWEDELQIDISKQCEDKMFRNWVSVKTLIFYWNLWKENVVNIFESLGSFHNEEPNNKHEGHLDFSLIYFGVRKQCVKGNTVYILVNKDAEWIKNYGQKGVHRDGKLLTIDIGDLVSAIRSYWQSELLSVGIKVLETLERLLHMSKSNGSAFHQSTSLLHIFEVTKFLLECHHVNLTSPSTKKLQSFLKISTGYFDLVFPLDWRNSVSEDLISVRKTDLSVNLLSEIILQYINIKGDLTYSTIGRVVMICFSCRQPLVLFEMVTRKIQNAPSWKSFLEKFWNDGEKDTSVSRELKNALEDTFKPKCKCPGHVSPHSFMYLLDHLLFFASLSSEIIFTTRSTLVGWLTSFDSTGTLNTSSSVSKQTIPDRKTLRSIVKIVKIILFHKDDTVSWISRSKIDASYYHPILALKGVMILSLLCLQASDCSQELLELLSSGKNIAQLLPNKFVANLLSRRKGSLLNLDPEVVSEAFLSIEDPLLIVCSGDVSPKINAPCAIFVDLTKSKEEIMSELFLTKTTLCVQNPSNNDGCEMSPKATCSDTLPVANLNGNPVDGCKGEQQTNCEVLDEISEILNGKKEKSPSVASVKSMIQKEYDRNINTIATALTNGKQWPKEDMAFVFSALSELKALSEALHKRNKKVEDHSVTEKTLQEVLKWLQSNTPKINDIMNCSAMSQESEDGKMLVSENSNTTEVEETSEKKNHNEETGDDDSWVRVVIQEVKSKKVKGNNKGKKGKKYKESRKCVIGLNTRLKPSLMVEGILPYWNV</sequence>
<dbReference type="GO" id="GO:0016787">
    <property type="term" value="F:hydrolase activity"/>
    <property type="evidence" value="ECO:0007669"/>
    <property type="project" value="UniProtKB-UniRule"/>
</dbReference>
<dbReference type="InterPro" id="IPR027417">
    <property type="entry name" value="P-loop_NTPase"/>
</dbReference>
<keyword evidence="1 5" id="KW-0547">Nucleotide-binding</keyword>
<dbReference type="CDD" id="cd18808">
    <property type="entry name" value="SF1_C_Upf1"/>
    <property type="match status" value="1"/>
</dbReference>
<proteinExistence type="predicted"/>
<dbReference type="GO" id="GO:0005524">
    <property type="term" value="F:ATP binding"/>
    <property type="evidence" value="ECO:0007669"/>
    <property type="project" value="UniProtKB-UniRule"/>
</dbReference>
<dbReference type="OrthoDB" id="3156807at2759"/>
<dbReference type="PANTHER" id="PTHR21529">
    <property type="entry name" value="MAMMARY TURMOR VIRUS RECEPTOR HOMOLOG 1, 2 MTVR1, 2"/>
    <property type="match status" value="1"/>
</dbReference>
<dbReference type="InterPro" id="IPR047187">
    <property type="entry name" value="SF1_C_Upf1"/>
</dbReference>
<evidence type="ECO:0000313" key="9">
    <source>
        <dbReference type="Proteomes" id="UP000245207"/>
    </source>
</evidence>
<evidence type="ECO:0000256" key="3">
    <source>
        <dbReference type="ARBA" id="ARBA00022806"/>
    </source>
</evidence>
<dbReference type="FunFam" id="3.40.50.300:FF:000326">
    <property type="entry name" value="P-loop containing nucleoside triphosphate hydrolase"/>
    <property type="match status" value="1"/>
</dbReference>
<dbReference type="GO" id="GO:0005694">
    <property type="term" value="C:chromosome"/>
    <property type="evidence" value="ECO:0007669"/>
    <property type="project" value="UniProtKB-ARBA"/>
</dbReference>
<dbReference type="Gene3D" id="3.40.50.300">
    <property type="entry name" value="P-loop containing nucleotide triphosphate hydrolases"/>
    <property type="match status" value="5"/>
</dbReference>
<dbReference type="InterPro" id="IPR039904">
    <property type="entry name" value="TRANK1"/>
</dbReference>
<dbReference type="Proteomes" id="UP000245207">
    <property type="component" value="Unassembled WGS sequence"/>
</dbReference>
<dbReference type="InterPro" id="IPR014016">
    <property type="entry name" value="UvrD-like_ATP-bd"/>
</dbReference>
<comment type="caution">
    <text evidence="8">The sequence shown here is derived from an EMBL/GenBank/DDBJ whole genome shotgun (WGS) entry which is preliminary data.</text>
</comment>
<evidence type="ECO:0000313" key="8">
    <source>
        <dbReference type="EMBL" id="PWA85441.1"/>
    </source>
</evidence>
<dbReference type="SUPFAM" id="SSF52540">
    <property type="entry name" value="P-loop containing nucleoside triphosphate hydrolases"/>
    <property type="match status" value="2"/>
</dbReference>
<dbReference type="InterPro" id="IPR045529">
    <property type="entry name" value="DUF6469"/>
</dbReference>
<keyword evidence="9" id="KW-1185">Reference proteome</keyword>
<dbReference type="InterPro" id="IPR041679">
    <property type="entry name" value="DNA2/NAM7-like_C"/>
</dbReference>
<dbReference type="GO" id="GO:0004386">
    <property type="term" value="F:helicase activity"/>
    <property type="evidence" value="ECO:0007669"/>
    <property type="project" value="UniProtKB-UniRule"/>
</dbReference>
<gene>
    <name evidence="8" type="ORF">CTI12_AA093530</name>
</gene>
<keyword evidence="2 5" id="KW-0378">Hydrolase</keyword>
<evidence type="ECO:0000256" key="1">
    <source>
        <dbReference type="ARBA" id="ARBA00022741"/>
    </source>
</evidence>
<feature type="region of interest" description="Disordered" evidence="6">
    <location>
        <begin position="2567"/>
        <end position="2597"/>
    </location>
</feature>
<keyword evidence="4 5" id="KW-0067">ATP-binding</keyword>
<reference evidence="8 9" key="1">
    <citation type="journal article" date="2018" name="Mol. Plant">
        <title>The genome of Artemisia annua provides insight into the evolution of Asteraceae family and artemisinin biosynthesis.</title>
        <authorList>
            <person name="Shen Q."/>
            <person name="Zhang L."/>
            <person name="Liao Z."/>
            <person name="Wang S."/>
            <person name="Yan T."/>
            <person name="Shi P."/>
            <person name="Liu M."/>
            <person name="Fu X."/>
            <person name="Pan Q."/>
            <person name="Wang Y."/>
            <person name="Lv Z."/>
            <person name="Lu X."/>
            <person name="Zhang F."/>
            <person name="Jiang W."/>
            <person name="Ma Y."/>
            <person name="Chen M."/>
            <person name="Hao X."/>
            <person name="Li L."/>
            <person name="Tang Y."/>
            <person name="Lv G."/>
            <person name="Zhou Y."/>
            <person name="Sun X."/>
            <person name="Brodelius P.E."/>
            <person name="Rose J.K.C."/>
            <person name="Tang K."/>
        </authorList>
    </citation>
    <scope>NUCLEOTIDE SEQUENCE [LARGE SCALE GENOMIC DNA]</scope>
    <source>
        <strain evidence="9">cv. Huhao1</strain>
        <tissue evidence="8">Leaf</tissue>
    </source>
</reference>
<dbReference type="EMBL" id="PKPP01001119">
    <property type="protein sequence ID" value="PWA85441.1"/>
    <property type="molecule type" value="Genomic_DNA"/>
</dbReference>
<accession>A0A2U1PI50</accession>
<keyword evidence="3 5" id="KW-0347">Helicase</keyword>
<feature type="compositionally biased region" description="Basic and acidic residues" evidence="6">
    <location>
        <begin position="2581"/>
        <end position="2590"/>
    </location>
</feature>
<evidence type="ECO:0000256" key="6">
    <source>
        <dbReference type="SAM" id="MobiDB-lite"/>
    </source>
</evidence>
<dbReference type="Pfam" id="PF00580">
    <property type="entry name" value="UvrD-helicase"/>
    <property type="match status" value="1"/>
</dbReference>
<evidence type="ECO:0000256" key="4">
    <source>
        <dbReference type="ARBA" id="ARBA00022840"/>
    </source>
</evidence>
<dbReference type="STRING" id="35608.A0A2U1PI50"/>
<dbReference type="Pfam" id="PF20073">
    <property type="entry name" value="DUF6469"/>
    <property type="match status" value="1"/>
</dbReference>
<dbReference type="PANTHER" id="PTHR21529:SF4">
    <property type="entry name" value="TPR AND ANKYRIN REPEAT-CONTAINING PROTEIN 1"/>
    <property type="match status" value="1"/>
</dbReference>
<dbReference type="PROSITE" id="PS51198">
    <property type="entry name" value="UVRD_HELICASE_ATP_BIND"/>
    <property type="match status" value="1"/>
</dbReference>
<dbReference type="InterPro" id="IPR041677">
    <property type="entry name" value="DNA2/NAM7_AAA_11"/>
</dbReference>
<feature type="binding site" evidence="5">
    <location>
        <begin position="958"/>
        <end position="965"/>
    </location>
    <ligand>
        <name>ATP</name>
        <dbReference type="ChEBI" id="CHEBI:30616"/>
    </ligand>
</feature>
<evidence type="ECO:0000256" key="5">
    <source>
        <dbReference type="PROSITE-ProRule" id="PRU00560"/>
    </source>
</evidence>
<evidence type="ECO:0000259" key="7">
    <source>
        <dbReference type="PROSITE" id="PS51198"/>
    </source>
</evidence>
<dbReference type="Pfam" id="PF13086">
    <property type="entry name" value="AAA_11"/>
    <property type="match status" value="1"/>
</dbReference>
<evidence type="ECO:0000256" key="2">
    <source>
        <dbReference type="ARBA" id="ARBA00022801"/>
    </source>
</evidence>
<feature type="domain" description="UvrD-like helicase ATP-binding" evidence="7">
    <location>
        <begin position="937"/>
        <end position="1340"/>
    </location>
</feature>
<name>A0A2U1PI50_ARTAN</name>
<dbReference type="Pfam" id="PF13087">
    <property type="entry name" value="AAA_12"/>
    <property type="match status" value="1"/>
</dbReference>
<protein>
    <submittedName>
        <fullName evidence="8">UvrD-like Helicase, ATP-binding domain, P-loop containing nucleoside triphosphate hydrolase</fullName>
    </submittedName>
</protein>
<organism evidence="8 9">
    <name type="scientific">Artemisia annua</name>
    <name type="common">Sweet wormwood</name>
    <dbReference type="NCBI Taxonomy" id="35608"/>
    <lineage>
        <taxon>Eukaryota</taxon>
        <taxon>Viridiplantae</taxon>
        <taxon>Streptophyta</taxon>
        <taxon>Embryophyta</taxon>
        <taxon>Tracheophyta</taxon>
        <taxon>Spermatophyta</taxon>
        <taxon>Magnoliopsida</taxon>
        <taxon>eudicotyledons</taxon>
        <taxon>Gunneridae</taxon>
        <taxon>Pentapetalae</taxon>
        <taxon>asterids</taxon>
        <taxon>campanulids</taxon>
        <taxon>Asterales</taxon>
        <taxon>Asteraceae</taxon>
        <taxon>Asteroideae</taxon>
        <taxon>Anthemideae</taxon>
        <taxon>Artemisiinae</taxon>
        <taxon>Artemisia</taxon>
    </lineage>
</organism>